<dbReference type="CDD" id="cd00885">
    <property type="entry name" value="cinA"/>
    <property type="match status" value="1"/>
</dbReference>
<dbReference type="KEGG" id="rhl:LPU83_1808"/>
<name>W6RFN4_9HYPH</name>
<dbReference type="eggNOG" id="COG1058">
    <property type="taxonomic scope" value="Bacteria"/>
</dbReference>
<keyword evidence="3" id="KW-1185">Reference proteome</keyword>
<organism evidence="2 3">
    <name type="scientific">Rhizobium favelukesii</name>
    <dbReference type="NCBI Taxonomy" id="348824"/>
    <lineage>
        <taxon>Bacteria</taxon>
        <taxon>Pseudomonadati</taxon>
        <taxon>Pseudomonadota</taxon>
        <taxon>Alphaproteobacteria</taxon>
        <taxon>Hyphomicrobiales</taxon>
        <taxon>Rhizobiaceae</taxon>
        <taxon>Rhizobium/Agrobacterium group</taxon>
        <taxon>Rhizobium</taxon>
    </lineage>
</organism>
<evidence type="ECO:0000313" key="2">
    <source>
        <dbReference type="EMBL" id="CDM57473.1"/>
    </source>
</evidence>
<accession>W6RFN4</accession>
<dbReference type="Gene3D" id="3.40.980.10">
    <property type="entry name" value="MoaB/Mog-like domain"/>
    <property type="match status" value="1"/>
</dbReference>
<dbReference type="PATRIC" id="fig|348824.6.peg.1936"/>
<protein>
    <submittedName>
        <fullName evidence="2">Competence-damage inducible protein</fullName>
    </submittedName>
</protein>
<dbReference type="PANTHER" id="PTHR13939:SF0">
    <property type="entry name" value="NMN AMIDOHYDROLASE-LIKE PROTEIN YFAY"/>
    <property type="match status" value="1"/>
</dbReference>
<dbReference type="Proteomes" id="UP000019443">
    <property type="component" value="Chromosome"/>
</dbReference>
<dbReference type="PANTHER" id="PTHR13939">
    <property type="entry name" value="NICOTINAMIDE-NUCLEOTIDE AMIDOHYDROLASE PNCC"/>
    <property type="match status" value="1"/>
</dbReference>
<dbReference type="Pfam" id="PF00994">
    <property type="entry name" value="MoCF_biosynth"/>
    <property type="match status" value="1"/>
</dbReference>
<evidence type="ECO:0000313" key="3">
    <source>
        <dbReference type="Proteomes" id="UP000019443"/>
    </source>
</evidence>
<dbReference type="InterPro" id="IPR036425">
    <property type="entry name" value="MoaB/Mog-like_dom_sf"/>
</dbReference>
<proteinExistence type="predicted"/>
<dbReference type="InterPro" id="IPR056596">
    <property type="entry name" value="FLAD1_M"/>
</dbReference>
<dbReference type="EMBL" id="HG916852">
    <property type="protein sequence ID" value="CDM57473.1"/>
    <property type="molecule type" value="Genomic_DNA"/>
</dbReference>
<evidence type="ECO:0000259" key="1">
    <source>
        <dbReference type="SMART" id="SM00852"/>
    </source>
</evidence>
<dbReference type="SMART" id="SM00852">
    <property type="entry name" value="MoCF_biosynth"/>
    <property type="match status" value="1"/>
</dbReference>
<gene>
    <name evidence="2" type="primary">cinA1</name>
    <name evidence="2" type="ORF">LPU83_1808</name>
</gene>
<dbReference type="SUPFAM" id="SSF53218">
    <property type="entry name" value="Molybdenum cofactor biosynthesis proteins"/>
    <property type="match status" value="1"/>
</dbReference>
<sequence>MAIDEKILEPFAWASGSDTICKTGEGRYLCWDPNVRKFPMTNETIVTSAMLAIGDELLSGRTKDKNIGHLADILTLCGIDLKEVRIVGDEEDAIVEALNALRAKYDYIFTSGGIGPTHDDITADAVSAAFGLPCEYDADAMTLLGEMYARRGLEFTDARKRMARMPSGARHIPNPVSTAPGFVIGNVHVMAGVPQVFQAMVDAVVPTLRTGMRMLSLGISCPYGEGDIGTPLAAIQKAHSETSIGSYPRYIGQAFSTEIVVRGRSEDAVDAVGVDVRAMIETIRQTKEIAENRSAEA</sequence>
<dbReference type="InterPro" id="IPR050101">
    <property type="entry name" value="CinA"/>
</dbReference>
<reference evidence="2" key="1">
    <citation type="submission" date="2013-11" db="EMBL/GenBank/DDBJ databases">
        <title>Draft genome sequence of the broad-host-range Rhizobium sp. LPU83 strain, a member of the low-genetic diversity Oregon-like Rhizobium sp. group.</title>
        <authorList>
            <person name="Wibberg D."/>
            <person name="Puehler A."/>
            <person name="Schlueter A."/>
        </authorList>
    </citation>
    <scope>NUCLEOTIDE SEQUENCE [LARGE SCALE GENOMIC DNA]</scope>
    <source>
        <strain evidence="2">LPU83</strain>
    </source>
</reference>
<dbReference type="AlphaFoldDB" id="W6RFN4"/>
<dbReference type="InterPro" id="IPR001453">
    <property type="entry name" value="MoaB/Mog_dom"/>
</dbReference>
<dbReference type="Pfam" id="PF24102">
    <property type="entry name" value="FLAD1_M"/>
    <property type="match status" value="1"/>
</dbReference>
<dbReference type="HOGENOM" id="CLU_030805_0_0_5"/>
<feature type="domain" description="MoaB/Mog" evidence="1">
    <location>
        <begin position="49"/>
        <end position="211"/>
    </location>
</feature>